<dbReference type="Proteomes" id="UP000649617">
    <property type="component" value="Unassembled WGS sequence"/>
</dbReference>
<gene>
    <name evidence="1" type="primary">ATP6V0A1</name>
    <name evidence="1" type="ORF">SPIL2461_LOCUS6995</name>
</gene>
<dbReference type="EMBL" id="CAJNIZ010010957">
    <property type="protein sequence ID" value="CAE7308769.1"/>
    <property type="molecule type" value="Genomic_DNA"/>
</dbReference>
<comment type="caution">
    <text evidence="1">The sequence shown here is derived from an EMBL/GenBank/DDBJ whole genome shotgun (WGS) entry which is preliminary data.</text>
</comment>
<name>A0A812NJQ1_SYMPI</name>
<sequence>MFFSIFGPIERKLRFIEEELQQIPGVQMRKTGCDSFLEHAHEYKLEHVELNISHVFKSFVDLKESSAELMRRRTKALEESHVLRVASLTFTNKARQKVPRKCMRCV</sequence>
<keyword evidence="2" id="KW-1185">Reference proteome</keyword>
<evidence type="ECO:0000313" key="1">
    <source>
        <dbReference type="EMBL" id="CAE7308769.1"/>
    </source>
</evidence>
<protein>
    <submittedName>
        <fullName evidence="1">ATP6V0A1 protein</fullName>
    </submittedName>
</protein>
<accession>A0A812NJQ1</accession>
<proteinExistence type="predicted"/>
<dbReference type="AlphaFoldDB" id="A0A812NJQ1"/>
<organism evidence="1 2">
    <name type="scientific">Symbiodinium pilosum</name>
    <name type="common">Dinoflagellate</name>
    <dbReference type="NCBI Taxonomy" id="2952"/>
    <lineage>
        <taxon>Eukaryota</taxon>
        <taxon>Sar</taxon>
        <taxon>Alveolata</taxon>
        <taxon>Dinophyceae</taxon>
        <taxon>Suessiales</taxon>
        <taxon>Symbiodiniaceae</taxon>
        <taxon>Symbiodinium</taxon>
    </lineage>
</organism>
<evidence type="ECO:0000313" key="2">
    <source>
        <dbReference type="Proteomes" id="UP000649617"/>
    </source>
</evidence>
<reference evidence="1" key="1">
    <citation type="submission" date="2021-02" db="EMBL/GenBank/DDBJ databases">
        <authorList>
            <person name="Dougan E. K."/>
            <person name="Rhodes N."/>
            <person name="Thang M."/>
            <person name="Chan C."/>
        </authorList>
    </citation>
    <scope>NUCLEOTIDE SEQUENCE</scope>
</reference>